<dbReference type="KEGG" id="nneo:PQG83_01415"/>
<dbReference type="RefSeq" id="WP_312745915.1">
    <property type="nucleotide sequence ID" value="NZ_CP116968.1"/>
</dbReference>
<gene>
    <name evidence="1" type="ORF">PQG83_01415</name>
</gene>
<keyword evidence="2" id="KW-1185">Reference proteome</keyword>
<proteinExistence type="predicted"/>
<organism evidence="1 2">
    <name type="scientific">Candidatus Nitrospira neomarina</name>
    <dbReference type="NCBI Taxonomy" id="3020899"/>
    <lineage>
        <taxon>Bacteria</taxon>
        <taxon>Pseudomonadati</taxon>
        <taxon>Nitrospirota</taxon>
        <taxon>Nitrospiria</taxon>
        <taxon>Nitrospirales</taxon>
        <taxon>Nitrospiraceae</taxon>
        <taxon>Nitrospira</taxon>
    </lineage>
</organism>
<sequence>MADDQQQRDRLLTLGFVGPIKRSTFQLHVPDLEAEALNDVFHWSSATRFQADRLRNDVAEELATLGRKRRHAARRMFTLTSTDEHLFLVAGANLRRVLIKVPRHLRKRLCVTKDFYRVVVLLRNIYEHWNELRPHIRAGTNDSKGTIAKLRKEFPAAEPWSFTIDRDQNEIILANVVNLRSFTHDLRRLESRVLRIERSRGRASTTMTSQKPF</sequence>
<dbReference type="Proteomes" id="UP001302494">
    <property type="component" value="Chromosome"/>
</dbReference>
<dbReference type="AlphaFoldDB" id="A0AA96JWV1"/>
<reference evidence="1 2" key="1">
    <citation type="submission" date="2023-01" db="EMBL/GenBank/DDBJ databases">
        <title>Cultivation and genomic characterization of new, ubiquitous marine nitrite-oxidizing bacteria from the Nitrospirales.</title>
        <authorList>
            <person name="Mueller A.J."/>
            <person name="Daebeler A."/>
            <person name="Herbold C.W."/>
            <person name="Kirkegaard R.H."/>
            <person name="Daims H."/>
        </authorList>
    </citation>
    <scope>NUCLEOTIDE SEQUENCE [LARGE SCALE GENOMIC DNA]</scope>
    <source>
        <strain evidence="1 2">DK</strain>
    </source>
</reference>
<dbReference type="EMBL" id="CP116968">
    <property type="protein sequence ID" value="WNM62430.1"/>
    <property type="molecule type" value="Genomic_DNA"/>
</dbReference>
<evidence type="ECO:0000313" key="1">
    <source>
        <dbReference type="EMBL" id="WNM62430.1"/>
    </source>
</evidence>
<accession>A0AA96JWV1</accession>
<name>A0AA96JWV1_9BACT</name>
<evidence type="ECO:0000313" key="2">
    <source>
        <dbReference type="Proteomes" id="UP001302494"/>
    </source>
</evidence>
<protein>
    <submittedName>
        <fullName evidence="1">Uncharacterized protein</fullName>
    </submittedName>
</protein>